<accession>A0ABQ4S215</accession>
<dbReference type="EMBL" id="BPQP01000066">
    <property type="protein sequence ID" value="GJD96685.1"/>
    <property type="molecule type" value="Genomic_DNA"/>
</dbReference>
<comment type="caution">
    <text evidence="1">The sequence shown here is derived from an EMBL/GenBank/DDBJ whole genome shotgun (WGS) entry which is preliminary data.</text>
</comment>
<protein>
    <submittedName>
        <fullName evidence="1">Uncharacterized protein</fullName>
    </submittedName>
</protein>
<evidence type="ECO:0000313" key="1">
    <source>
        <dbReference type="EMBL" id="GJD96685.1"/>
    </source>
</evidence>
<evidence type="ECO:0000313" key="2">
    <source>
        <dbReference type="Proteomes" id="UP001055125"/>
    </source>
</evidence>
<dbReference type="RefSeq" id="WP_238245776.1">
    <property type="nucleotide sequence ID" value="NZ_BPQP01000066.1"/>
</dbReference>
<gene>
    <name evidence="1" type="ORF">OCOJLMKI_3909</name>
</gene>
<dbReference type="Proteomes" id="UP001055125">
    <property type="component" value="Unassembled WGS sequence"/>
</dbReference>
<keyword evidence="2" id="KW-1185">Reference proteome</keyword>
<reference evidence="1" key="2">
    <citation type="submission" date="2021-08" db="EMBL/GenBank/DDBJ databases">
        <authorList>
            <person name="Tani A."/>
            <person name="Ola A."/>
            <person name="Ogura Y."/>
            <person name="Katsura K."/>
            <person name="Hayashi T."/>
        </authorList>
    </citation>
    <scope>NUCLEOTIDE SEQUENCE</scope>
    <source>
        <strain evidence="1">DSM 19015</strain>
    </source>
</reference>
<name>A0ABQ4S215_9HYPH</name>
<reference evidence="1" key="1">
    <citation type="journal article" date="2021" name="Front. Microbiol.">
        <title>Comprehensive Comparative Genomics and Phenotyping of Methylobacterium Species.</title>
        <authorList>
            <person name="Alessa O."/>
            <person name="Ogura Y."/>
            <person name="Fujitani Y."/>
            <person name="Takami H."/>
            <person name="Hayashi T."/>
            <person name="Sahin N."/>
            <person name="Tani A."/>
        </authorList>
    </citation>
    <scope>NUCLEOTIDE SEQUENCE</scope>
    <source>
        <strain evidence="1">DSM 19015</strain>
    </source>
</reference>
<organism evidence="1 2">
    <name type="scientific">Methylobacterium iners</name>
    <dbReference type="NCBI Taxonomy" id="418707"/>
    <lineage>
        <taxon>Bacteria</taxon>
        <taxon>Pseudomonadati</taxon>
        <taxon>Pseudomonadota</taxon>
        <taxon>Alphaproteobacteria</taxon>
        <taxon>Hyphomicrobiales</taxon>
        <taxon>Methylobacteriaceae</taxon>
        <taxon>Methylobacterium</taxon>
    </lineage>
</organism>
<sequence length="66" mass="7021">MAEYEAGYLQALTEVRTKVREIGDGQEGSPPLSQILAFLDGMIATGKERHAGRAAEDAPDPLSGSF</sequence>
<proteinExistence type="predicted"/>